<keyword evidence="1" id="KW-1185">Reference proteome</keyword>
<dbReference type="WBParaSite" id="Minc3s01780g26245">
    <property type="protein sequence ID" value="Minc3s01780g26245"/>
    <property type="gene ID" value="Minc3s01780g26245"/>
</dbReference>
<accession>A0A914MMW3</accession>
<reference evidence="2" key="1">
    <citation type="submission" date="2022-11" db="UniProtKB">
        <authorList>
            <consortium name="WormBaseParasite"/>
        </authorList>
    </citation>
    <scope>IDENTIFICATION</scope>
</reference>
<organism evidence="1 2">
    <name type="scientific">Meloidogyne incognita</name>
    <name type="common">Southern root-knot nematode worm</name>
    <name type="synonym">Oxyuris incognita</name>
    <dbReference type="NCBI Taxonomy" id="6306"/>
    <lineage>
        <taxon>Eukaryota</taxon>
        <taxon>Metazoa</taxon>
        <taxon>Ecdysozoa</taxon>
        <taxon>Nematoda</taxon>
        <taxon>Chromadorea</taxon>
        <taxon>Rhabditida</taxon>
        <taxon>Tylenchina</taxon>
        <taxon>Tylenchomorpha</taxon>
        <taxon>Tylenchoidea</taxon>
        <taxon>Meloidogynidae</taxon>
        <taxon>Meloidogyninae</taxon>
        <taxon>Meloidogyne</taxon>
        <taxon>Meloidogyne incognita group</taxon>
    </lineage>
</organism>
<proteinExistence type="predicted"/>
<name>A0A914MMW3_MELIC</name>
<protein>
    <submittedName>
        <fullName evidence="2">Uncharacterized protein</fullName>
    </submittedName>
</protein>
<evidence type="ECO:0000313" key="1">
    <source>
        <dbReference type="Proteomes" id="UP000887563"/>
    </source>
</evidence>
<sequence>MPMQPIPDLQTKNLHPVHQQYVQILNDPQHESSSIIVAAAQNPEIARAFHAGSVFVDFNQAASINVSLSIPYL</sequence>
<dbReference type="Proteomes" id="UP000887563">
    <property type="component" value="Unplaced"/>
</dbReference>
<evidence type="ECO:0000313" key="2">
    <source>
        <dbReference type="WBParaSite" id="Minc3s01780g26245"/>
    </source>
</evidence>
<dbReference type="AlphaFoldDB" id="A0A914MMW3"/>